<keyword evidence="4" id="KW-0521">NADP</keyword>
<organism evidence="8 9">
    <name type="scientific">Senna tora</name>
    <dbReference type="NCBI Taxonomy" id="362788"/>
    <lineage>
        <taxon>Eukaryota</taxon>
        <taxon>Viridiplantae</taxon>
        <taxon>Streptophyta</taxon>
        <taxon>Embryophyta</taxon>
        <taxon>Tracheophyta</taxon>
        <taxon>Spermatophyta</taxon>
        <taxon>Magnoliopsida</taxon>
        <taxon>eudicotyledons</taxon>
        <taxon>Gunneridae</taxon>
        <taxon>Pentapetalae</taxon>
        <taxon>rosids</taxon>
        <taxon>fabids</taxon>
        <taxon>Fabales</taxon>
        <taxon>Fabaceae</taxon>
        <taxon>Caesalpinioideae</taxon>
        <taxon>Cassia clade</taxon>
        <taxon>Senna</taxon>
    </lineage>
</organism>
<dbReference type="InterPro" id="IPR050346">
    <property type="entry name" value="FMO-like"/>
</dbReference>
<name>A0A834TLT3_9FABA</name>
<dbReference type="PANTHER" id="PTHR23023">
    <property type="entry name" value="DIMETHYLANILINE MONOOXYGENASE"/>
    <property type="match status" value="1"/>
</dbReference>
<dbReference type="EC" id="1.-.-.-" evidence="7"/>
<dbReference type="AlphaFoldDB" id="A0A834TLT3"/>
<gene>
    <name evidence="8" type="ORF">G2W53_022812</name>
</gene>
<evidence type="ECO:0000256" key="2">
    <source>
        <dbReference type="ARBA" id="ARBA00022630"/>
    </source>
</evidence>
<dbReference type="InterPro" id="IPR020946">
    <property type="entry name" value="Flavin_mOase-like"/>
</dbReference>
<dbReference type="EMBL" id="JAAIUW010000007">
    <property type="protein sequence ID" value="KAF7824668.1"/>
    <property type="molecule type" value="Genomic_DNA"/>
</dbReference>
<sequence length="488" mass="55598">MSRSVNVAVIGAGVAGLCAARELRREGHRVVVFEKSDRIGGTWNYDPRADSDPIGVDPTREIVHSSIYRSLRTNLPRPLMAFLDYPFPKRENGGDSRTFPSHEEVLWFLNEFADEFGLREVVRFNAEVVRVERAEGRKERWVVEWKNRCDGCDSVVEDFFQAVVVCSGHFTEPRIAEIPDLDRTLDRFLVGSPGLGTGQVSGIEKWPGYQIHSHNYRVPEPFGGQIVVLIGFGPSAFDISRDIARVAKEVHIATRSPDVRVMKLANHDNLWQHTMVKCVYEDGLVAFEDGSSVYADVIFYCTGYKYHYPFLETNGIVTIEDKRVGPLYKHVFPPALAPWLSFIGIPEKDVIFQTIELQSKWVARVLSGKVPIPTEKEMMASVEEYYQQMQKNEFPKHVTHYLHFKEVFYVSSLTSLDFASHFAALMVFGGMSAVVGYSNWLAAEAGLPPVEEWREKMYVESLGNISSMQDNYKDQWDDAYWDSIINKR</sequence>
<dbReference type="PIRSF" id="PIRSF000332">
    <property type="entry name" value="FMO"/>
    <property type="match status" value="1"/>
</dbReference>
<dbReference type="PRINTS" id="PR00370">
    <property type="entry name" value="FMOXYGENASE"/>
</dbReference>
<dbReference type="GO" id="GO:0050660">
    <property type="term" value="F:flavin adenine dinucleotide binding"/>
    <property type="evidence" value="ECO:0007669"/>
    <property type="project" value="InterPro"/>
</dbReference>
<evidence type="ECO:0000256" key="7">
    <source>
        <dbReference type="RuleBase" id="RU361177"/>
    </source>
</evidence>
<keyword evidence="2 7" id="KW-0285">Flavoprotein</keyword>
<dbReference type="SUPFAM" id="SSF51905">
    <property type="entry name" value="FAD/NAD(P)-binding domain"/>
    <property type="match status" value="2"/>
</dbReference>
<comment type="caution">
    <text evidence="8">The sequence shown here is derived from an EMBL/GenBank/DDBJ whole genome shotgun (WGS) entry which is preliminary data.</text>
</comment>
<dbReference type="FunFam" id="3.50.50.60:FF:000099">
    <property type="entry name" value="Flavin-containing monooxygenase"/>
    <property type="match status" value="1"/>
</dbReference>
<dbReference type="OrthoDB" id="66881at2759"/>
<dbReference type="GO" id="GO:0050661">
    <property type="term" value="F:NADP binding"/>
    <property type="evidence" value="ECO:0007669"/>
    <property type="project" value="InterPro"/>
</dbReference>
<comment type="cofactor">
    <cofactor evidence="7">
        <name>FAD</name>
        <dbReference type="ChEBI" id="CHEBI:57692"/>
    </cofactor>
</comment>
<evidence type="ECO:0000256" key="4">
    <source>
        <dbReference type="ARBA" id="ARBA00022857"/>
    </source>
</evidence>
<evidence type="ECO:0000256" key="5">
    <source>
        <dbReference type="ARBA" id="ARBA00023002"/>
    </source>
</evidence>
<keyword evidence="9" id="KW-1185">Reference proteome</keyword>
<reference evidence="8" key="1">
    <citation type="submission" date="2020-09" db="EMBL/GenBank/DDBJ databases">
        <title>Genome-Enabled Discovery of Anthraquinone Biosynthesis in Senna tora.</title>
        <authorList>
            <person name="Kang S.-H."/>
            <person name="Pandey R.P."/>
            <person name="Lee C.-M."/>
            <person name="Sim J.-S."/>
            <person name="Jeong J.-T."/>
            <person name="Choi B.-S."/>
            <person name="Jung M."/>
            <person name="Ginzburg D."/>
            <person name="Zhao K."/>
            <person name="Won S.Y."/>
            <person name="Oh T.-J."/>
            <person name="Yu Y."/>
            <person name="Kim N.-H."/>
            <person name="Lee O.R."/>
            <person name="Lee T.-H."/>
            <person name="Bashyal P."/>
            <person name="Kim T.-S."/>
            <person name="Lee W.-H."/>
            <person name="Kawkins C."/>
            <person name="Kim C.-K."/>
            <person name="Kim J.S."/>
            <person name="Ahn B.O."/>
            <person name="Rhee S.Y."/>
            <person name="Sohng J.K."/>
        </authorList>
    </citation>
    <scope>NUCLEOTIDE SEQUENCE</scope>
    <source>
        <tissue evidence="8">Leaf</tissue>
    </source>
</reference>
<evidence type="ECO:0000313" key="8">
    <source>
        <dbReference type="EMBL" id="KAF7824668.1"/>
    </source>
</evidence>
<proteinExistence type="inferred from homology"/>
<dbReference type="InterPro" id="IPR036188">
    <property type="entry name" value="FAD/NAD-bd_sf"/>
</dbReference>
<accession>A0A834TLT3</accession>
<dbReference type="Gene3D" id="3.50.50.60">
    <property type="entry name" value="FAD/NAD(P)-binding domain"/>
    <property type="match status" value="3"/>
</dbReference>
<dbReference type="Pfam" id="PF00743">
    <property type="entry name" value="FMO-like"/>
    <property type="match status" value="2"/>
</dbReference>
<keyword evidence="5 7" id="KW-0560">Oxidoreductase</keyword>
<dbReference type="InterPro" id="IPR000960">
    <property type="entry name" value="Flavin_mOase"/>
</dbReference>
<dbReference type="GO" id="GO:0004499">
    <property type="term" value="F:N,N-dimethylaniline monooxygenase activity"/>
    <property type="evidence" value="ECO:0007669"/>
    <property type="project" value="InterPro"/>
</dbReference>
<keyword evidence="6 7" id="KW-0503">Monooxygenase</keyword>
<comment type="similarity">
    <text evidence="1 7">Belongs to the FMO family.</text>
</comment>
<keyword evidence="3 7" id="KW-0274">FAD</keyword>
<evidence type="ECO:0000256" key="3">
    <source>
        <dbReference type="ARBA" id="ARBA00022827"/>
    </source>
</evidence>
<evidence type="ECO:0000256" key="1">
    <source>
        <dbReference type="ARBA" id="ARBA00009183"/>
    </source>
</evidence>
<dbReference type="Proteomes" id="UP000634136">
    <property type="component" value="Unassembled WGS sequence"/>
</dbReference>
<evidence type="ECO:0000256" key="6">
    <source>
        <dbReference type="ARBA" id="ARBA00023033"/>
    </source>
</evidence>
<evidence type="ECO:0000313" key="9">
    <source>
        <dbReference type="Proteomes" id="UP000634136"/>
    </source>
</evidence>
<protein>
    <recommendedName>
        <fullName evidence="7">Flavin-containing monooxygenase</fullName>
        <ecNumber evidence="7">1.-.-.-</ecNumber>
    </recommendedName>
</protein>